<evidence type="ECO:0000313" key="2">
    <source>
        <dbReference type="Proteomes" id="UP000495940"/>
    </source>
</evidence>
<dbReference type="Proteomes" id="UP000495940">
    <property type="component" value="Chromosome"/>
</dbReference>
<evidence type="ECO:0000313" key="1">
    <source>
        <dbReference type="EMBL" id="QCD53567.1"/>
    </source>
</evidence>
<reference evidence="1 2" key="1">
    <citation type="submission" date="2017-06" db="EMBL/GenBank/DDBJ databases">
        <title>Complete Genome Sequence of Streptomyces hawaiiensis NRRL 15010 and insights into acyldepsipeptides biosynthesis.</title>
        <authorList>
            <person name="Mariita R.M."/>
            <person name="Sello J.K."/>
        </authorList>
    </citation>
    <scope>NUCLEOTIDE SEQUENCE [LARGE SCALE GENOMIC DNA]</scope>
    <source>
        <strain evidence="1 2">ATCC 12236</strain>
    </source>
</reference>
<protein>
    <submittedName>
        <fullName evidence="1">Uncharacterized protein</fullName>
    </submittedName>
</protein>
<gene>
    <name evidence="1" type="ORF">CEB94_00470</name>
</gene>
<name>A0A6G5R7D5_9ACTN</name>
<dbReference type="AlphaFoldDB" id="A0A6G5R7D5"/>
<sequence>MRCPGRQAVALHRVSEAHRIAGPTRDLPGEEEPLRVLWLSMQCGGFTEVVFDEAGQFRWEYHRVPVDRQVSVLVFSAGAAGR</sequence>
<dbReference type="KEGG" id="shaw:CEB94_00470"/>
<accession>A0A6G5R7D5</accession>
<proteinExistence type="predicted"/>
<organism evidence="1 2">
    <name type="scientific">Streptomyces hawaiiensis</name>
    <dbReference type="NCBI Taxonomy" id="67305"/>
    <lineage>
        <taxon>Bacteria</taxon>
        <taxon>Bacillati</taxon>
        <taxon>Actinomycetota</taxon>
        <taxon>Actinomycetes</taxon>
        <taxon>Kitasatosporales</taxon>
        <taxon>Streptomycetaceae</taxon>
        <taxon>Streptomyces</taxon>
    </lineage>
</organism>
<dbReference type="EMBL" id="CP021978">
    <property type="protein sequence ID" value="QCD53567.1"/>
    <property type="molecule type" value="Genomic_DNA"/>
</dbReference>
<keyword evidence="2" id="KW-1185">Reference proteome</keyword>